<evidence type="ECO:0000313" key="4">
    <source>
        <dbReference type="Proteomes" id="UP000693981"/>
    </source>
</evidence>
<feature type="compositionally biased region" description="Basic and acidic residues" evidence="1">
    <location>
        <begin position="313"/>
        <end position="322"/>
    </location>
</feature>
<feature type="compositionally biased region" description="Polar residues" evidence="1">
    <location>
        <begin position="197"/>
        <end position="207"/>
    </location>
</feature>
<feature type="region of interest" description="Disordered" evidence="1">
    <location>
        <begin position="392"/>
        <end position="413"/>
    </location>
</feature>
<evidence type="ECO:0000259" key="2">
    <source>
        <dbReference type="PROSITE" id="PS50195"/>
    </source>
</evidence>
<dbReference type="PROSITE" id="PS50195">
    <property type="entry name" value="PX"/>
    <property type="match status" value="1"/>
</dbReference>
<proteinExistence type="predicted"/>
<comment type="caution">
    <text evidence="3">The sequence shown here is derived from an EMBL/GenBank/DDBJ whole genome shotgun (WGS) entry which is preliminary data.</text>
</comment>
<dbReference type="Proteomes" id="UP000693981">
    <property type="component" value="Unassembled WGS sequence"/>
</dbReference>
<dbReference type="CDD" id="cd06093">
    <property type="entry name" value="PX_domain"/>
    <property type="match status" value="1"/>
</dbReference>
<dbReference type="InterPro" id="IPR001683">
    <property type="entry name" value="PX_dom"/>
</dbReference>
<protein>
    <recommendedName>
        <fullName evidence="2">PX domain-containing protein</fullName>
    </recommendedName>
</protein>
<feature type="domain" description="PX" evidence="2">
    <location>
        <begin position="19"/>
        <end position="157"/>
    </location>
</feature>
<feature type="compositionally biased region" description="Polar residues" evidence="1">
    <location>
        <begin position="179"/>
        <end position="189"/>
    </location>
</feature>
<evidence type="ECO:0000313" key="3">
    <source>
        <dbReference type="EMBL" id="KAG7397215.1"/>
    </source>
</evidence>
<feature type="region of interest" description="Disordered" evidence="1">
    <location>
        <begin position="179"/>
        <end position="374"/>
    </location>
</feature>
<dbReference type="AlphaFoldDB" id="A0A8T1WUL4"/>
<dbReference type="GO" id="GO:0035091">
    <property type="term" value="F:phosphatidylinositol binding"/>
    <property type="evidence" value="ECO:0007669"/>
    <property type="project" value="InterPro"/>
</dbReference>
<accession>A0A8T1WUL4</accession>
<feature type="compositionally biased region" description="Basic and acidic residues" evidence="1">
    <location>
        <begin position="392"/>
        <end position="402"/>
    </location>
</feature>
<organism evidence="3 4">
    <name type="scientific">Phytophthora boehmeriae</name>
    <dbReference type="NCBI Taxonomy" id="109152"/>
    <lineage>
        <taxon>Eukaryota</taxon>
        <taxon>Sar</taxon>
        <taxon>Stramenopiles</taxon>
        <taxon>Oomycota</taxon>
        <taxon>Peronosporomycetes</taxon>
        <taxon>Peronosporales</taxon>
        <taxon>Peronosporaceae</taxon>
        <taxon>Phytophthora</taxon>
    </lineage>
</organism>
<keyword evidence="4" id="KW-1185">Reference proteome</keyword>
<dbReference type="Pfam" id="PF00787">
    <property type="entry name" value="PX"/>
    <property type="match status" value="1"/>
</dbReference>
<sequence>MRESLPQQRLSMSLLNQSGVNERELRLWLLSASTHKGVTYYRIAGRFASNGQTWEVSHRYSEFLRLRDQLVKFLSSSTDKCPGCRNYLHSIQRFAFPKKHLFASRAPIVVNYRVKALRSFLNLLASWAFSRTPKCPTCGGFAFEVVRNFVLEGGDVSTAGDADMNSIRESVVVEAFSENLNSSRGSTPGTHMRKNSWMRSSTPSGRASQPDLVQSMHLPRQRPSQAPTDLPRPGVARAQSTEMEAPKILPPQKPYLPSTDRRHRGRPDDDPYDAFNDYLPERPSKMKNGGQASMETKVQSGKFSSRGLQELEEERRRQREESLAQQKLMKHRSEPRNLSAGRPLAESELSITFDESPRSTKQRTSRHNAESFISDASMAAEPVLLHGDEVQRYGVSDDEKKAKSTTSSVYSSDDEIDITGVTLASPPRATKRNSAQNLWQPWELARVA</sequence>
<feature type="compositionally biased region" description="Polar residues" evidence="1">
    <location>
        <begin position="290"/>
        <end position="303"/>
    </location>
</feature>
<evidence type="ECO:0000256" key="1">
    <source>
        <dbReference type="SAM" id="MobiDB-lite"/>
    </source>
</evidence>
<reference evidence="3" key="1">
    <citation type="submission" date="2021-02" db="EMBL/GenBank/DDBJ databases">
        <authorList>
            <person name="Palmer J.M."/>
        </authorList>
    </citation>
    <scope>NUCLEOTIDE SEQUENCE</scope>
    <source>
        <strain evidence="3">SCRP23</strain>
    </source>
</reference>
<gene>
    <name evidence="3" type="ORF">PHYBOEH_001093</name>
</gene>
<dbReference type="EMBL" id="JAGDFL010000121">
    <property type="protein sequence ID" value="KAG7397215.1"/>
    <property type="molecule type" value="Genomic_DNA"/>
</dbReference>
<name>A0A8T1WUL4_9STRA</name>
<dbReference type="OrthoDB" id="430293at2759"/>